<keyword evidence="3" id="KW-0804">Transcription</keyword>
<evidence type="ECO:0000256" key="1">
    <source>
        <dbReference type="ARBA" id="ARBA00023015"/>
    </source>
</evidence>
<dbReference type="InterPro" id="IPR019888">
    <property type="entry name" value="Tscrpt_reg_AsnC-like"/>
</dbReference>
<dbReference type="KEGG" id="pfer:IRI77_30140"/>
<keyword evidence="6" id="KW-1185">Reference proteome</keyword>
<reference evidence="5 6" key="1">
    <citation type="submission" date="2020-10" db="EMBL/GenBank/DDBJ databases">
        <title>Complete genome sequence of Paludibaculum fermentans P105T, a facultatively anaerobic acidobacterium capable of dissimilatory Fe(III) reduction.</title>
        <authorList>
            <person name="Dedysh S.N."/>
            <person name="Beletsky A.V."/>
            <person name="Kulichevskaya I.S."/>
            <person name="Mardanov A.V."/>
            <person name="Ravin N.V."/>
        </authorList>
    </citation>
    <scope>NUCLEOTIDE SEQUENCE [LARGE SCALE GENOMIC DNA]</scope>
    <source>
        <strain evidence="5 6">P105</strain>
    </source>
</reference>
<dbReference type="Pfam" id="PF01037">
    <property type="entry name" value="AsnC_trans_reg"/>
    <property type="match status" value="1"/>
</dbReference>
<dbReference type="PROSITE" id="PS50956">
    <property type="entry name" value="HTH_ASNC_2"/>
    <property type="match status" value="1"/>
</dbReference>
<dbReference type="FunFam" id="1.10.10.10:FF:000186">
    <property type="entry name" value="AsnC family transcriptional regulator"/>
    <property type="match status" value="1"/>
</dbReference>
<dbReference type="Proteomes" id="UP000593892">
    <property type="component" value="Chromosome"/>
</dbReference>
<keyword evidence="2" id="KW-0238">DNA-binding</keyword>
<dbReference type="InterPro" id="IPR011991">
    <property type="entry name" value="ArsR-like_HTH"/>
</dbReference>
<dbReference type="Pfam" id="PF13404">
    <property type="entry name" value="HTH_AsnC-type"/>
    <property type="match status" value="1"/>
</dbReference>
<accession>A0A7S7SKF9</accession>
<dbReference type="InterPro" id="IPR036388">
    <property type="entry name" value="WH-like_DNA-bd_sf"/>
</dbReference>
<dbReference type="SMART" id="SM00344">
    <property type="entry name" value="HTH_ASNC"/>
    <property type="match status" value="1"/>
</dbReference>
<keyword evidence="1" id="KW-0805">Transcription regulation</keyword>
<dbReference type="InterPro" id="IPR019887">
    <property type="entry name" value="Tscrpt_reg_AsnC/Lrp_C"/>
</dbReference>
<dbReference type="AlphaFoldDB" id="A0A7S7SKF9"/>
<gene>
    <name evidence="5" type="ORF">IRI77_30140</name>
</gene>
<dbReference type="EMBL" id="CP063849">
    <property type="protein sequence ID" value="QOY86995.1"/>
    <property type="molecule type" value="Genomic_DNA"/>
</dbReference>
<evidence type="ECO:0000256" key="2">
    <source>
        <dbReference type="ARBA" id="ARBA00023125"/>
    </source>
</evidence>
<dbReference type="PANTHER" id="PTHR30154:SF53">
    <property type="entry name" value="HTH-TYPE TRANSCRIPTIONAL REGULATOR LRPC"/>
    <property type="match status" value="1"/>
</dbReference>
<evidence type="ECO:0000259" key="4">
    <source>
        <dbReference type="PROSITE" id="PS50956"/>
    </source>
</evidence>
<dbReference type="Gene3D" id="3.30.70.920">
    <property type="match status" value="1"/>
</dbReference>
<feature type="domain" description="HTH asnC-type" evidence="4">
    <location>
        <begin position="4"/>
        <end position="65"/>
    </location>
</feature>
<dbReference type="InterPro" id="IPR000485">
    <property type="entry name" value="AsnC-type_HTH_dom"/>
</dbReference>
<dbReference type="SUPFAM" id="SSF46785">
    <property type="entry name" value="Winged helix' DNA-binding domain"/>
    <property type="match status" value="1"/>
</dbReference>
<dbReference type="GO" id="GO:0043200">
    <property type="term" value="P:response to amino acid"/>
    <property type="evidence" value="ECO:0007669"/>
    <property type="project" value="TreeGrafter"/>
</dbReference>
<dbReference type="InterPro" id="IPR011008">
    <property type="entry name" value="Dimeric_a/b-barrel"/>
</dbReference>
<evidence type="ECO:0000313" key="5">
    <source>
        <dbReference type="EMBL" id="QOY86995.1"/>
    </source>
</evidence>
<dbReference type="GO" id="GO:0005829">
    <property type="term" value="C:cytosol"/>
    <property type="evidence" value="ECO:0007669"/>
    <property type="project" value="TreeGrafter"/>
</dbReference>
<dbReference type="CDD" id="cd00090">
    <property type="entry name" value="HTH_ARSR"/>
    <property type="match status" value="1"/>
</dbReference>
<dbReference type="GO" id="GO:0043565">
    <property type="term" value="F:sequence-specific DNA binding"/>
    <property type="evidence" value="ECO:0007669"/>
    <property type="project" value="InterPro"/>
</dbReference>
<proteinExistence type="predicted"/>
<dbReference type="Gene3D" id="1.10.10.10">
    <property type="entry name" value="Winged helix-like DNA-binding domain superfamily/Winged helix DNA-binding domain"/>
    <property type="match status" value="1"/>
</dbReference>
<organism evidence="5 6">
    <name type="scientific">Paludibaculum fermentans</name>
    <dbReference type="NCBI Taxonomy" id="1473598"/>
    <lineage>
        <taxon>Bacteria</taxon>
        <taxon>Pseudomonadati</taxon>
        <taxon>Acidobacteriota</taxon>
        <taxon>Terriglobia</taxon>
        <taxon>Bryobacterales</taxon>
        <taxon>Bryobacteraceae</taxon>
        <taxon>Paludibaculum</taxon>
    </lineage>
</organism>
<dbReference type="PRINTS" id="PR00033">
    <property type="entry name" value="HTHASNC"/>
</dbReference>
<evidence type="ECO:0000256" key="3">
    <source>
        <dbReference type="ARBA" id="ARBA00023163"/>
    </source>
</evidence>
<dbReference type="GO" id="GO:0006355">
    <property type="term" value="P:regulation of DNA-templated transcription"/>
    <property type="evidence" value="ECO:0007669"/>
    <property type="project" value="UniProtKB-ARBA"/>
</dbReference>
<dbReference type="PANTHER" id="PTHR30154">
    <property type="entry name" value="LEUCINE-RESPONSIVE REGULATORY PROTEIN"/>
    <property type="match status" value="1"/>
</dbReference>
<evidence type="ECO:0000313" key="6">
    <source>
        <dbReference type="Proteomes" id="UP000593892"/>
    </source>
</evidence>
<protein>
    <submittedName>
        <fullName evidence="5">Lrp/AsnC family transcriptional regulator</fullName>
    </submittedName>
</protein>
<name>A0A7S7SKF9_PALFE</name>
<dbReference type="SUPFAM" id="SSF54909">
    <property type="entry name" value="Dimeric alpha+beta barrel"/>
    <property type="match status" value="1"/>
</dbReference>
<dbReference type="InterPro" id="IPR036390">
    <property type="entry name" value="WH_DNA-bd_sf"/>
</dbReference>
<sequence length="146" mass="16661">MESMDARDWELLKLLQEDARMPFAELGRRVKLTPPAVAERVRRMEDQGIIQGYTARINRAAIGRPLRVFLRVQVPPKEYPKFLRIVPLEPCLEECHHVTGAEAFVLKASVRDVAELEQLIQKFSLFGPTVTSIVLSTPMDRPNPQL</sequence>